<evidence type="ECO:0000313" key="5">
    <source>
        <dbReference type="Proteomes" id="UP000085678"/>
    </source>
</evidence>
<dbReference type="PANTHER" id="PTHR10800">
    <property type="entry name" value="PULMONARY SURFACTANT-ASSOCIATED PROTEIN C"/>
    <property type="match status" value="1"/>
</dbReference>
<dbReference type="SMART" id="SM01039">
    <property type="entry name" value="BRICHOS"/>
    <property type="match status" value="1"/>
</dbReference>
<evidence type="ECO:0000256" key="2">
    <source>
        <dbReference type="SAM" id="MobiDB-lite"/>
    </source>
</evidence>
<evidence type="ECO:0000313" key="6">
    <source>
        <dbReference type="RefSeq" id="XP_013418476.1"/>
    </source>
</evidence>
<dbReference type="GO" id="GO:0005615">
    <property type="term" value="C:extracellular space"/>
    <property type="evidence" value="ECO:0007669"/>
    <property type="project" value="TreeGrafter"/>
</dbReference>
<dbReference type="InterPro" id="IPR001729">
    <property type="entry name" value="SP-C"/>
</dbReference>
<dbReference type="GeneID" id="106179402"/>
<evidence type="ECO:0000256" key="1">
    <source>
        <dbReference type="ARBA" id="ARBA00023157"/>
    </source>
</evidence>
<dbReference type="GO" id="GO:0007585">
    <property type="term" value="P:respiratory gaseous exchange by respiratory system"/>
    <property type="evidence" value="ECO:0007669"/>
    <property type="project" value="InterPro"/>
</dbReference>
<dbReference type="PANTHER" id="PTHR10800:SF4">
    <property type="entry name" value="PULMONARY SURFACTANT-ASSOCIATED PROTEIN C"/>
    <property type="match status" value="1"/>
</dbReference>
<evidence type="ECO:0000259" key="4">
    <source>
        <dbReference type="PROSITE" id="PS50869"/>
    </source>
</evidence>
<feature type="region of interest" description="Disordered" evidence="2">
    <location>
        <begin position="233"/>
        <end position="337"/>
    </location>
</feature>
<feature type="compositionally biased region" description="Basic and acidic residues" evidence="2">
    <location>
        <begin position="290"/>
        <end position="306"/>
    </location>
</feature>
<dbReference type="InParanoid" id="A0A1S3K893"/>
<feature type="domain" description="BRICHOS" evidence="4">
    <location>
        <begin position="99"/>
        <end position="194"/>
    </location>
</feature>
<dbReference type="Proteomes" id="UP000085678">
    <property type="component" value="Unplaced"/>
</dbReference>
<organism evidence="5 6">
    <name type="scientific">Lingula anatina</name>
    <name type="common">Brachiopod</name>
    <name type="synonym">Lingula unguis</name>
    <dbReference type="NCBI Taxonomy" id="7574"/>
    <lineage>
        <taxon>Eukaryota</taxon>
        <taxon>Metazoa</taxon>
        <taxon>Spiralia</taxon>
        <taxon>Lophotrochozoa</taxon>
        <taxon>Brachiopoda</taxon>
        <taxon>Linguliformea</taxon>
        <taxon>Lingulata</taxon>
        <taxon>Lingulida</taxon>
        <taxon>Linguloidea</taxon>
        <taxon>Lingulidae</taxon>
        <taxon>Lingula</taxon>
    </lineage>
</organism>
<keyword evidence="3" id="KW-1133">Transmembrane helix</keyword>
<reference evidence="6" key="1">
    <citation type="submission" date="2025-08" db="UniProtKB">
        <authorList>
            <consortium name="RefSeq"/>
        </authorList>
    </citation>
    <scope>IDENTIFICATION</scope>
    <source>
        <tissue evidence="6">Gonads</tissue>
    </source>
</reference>
<proteinExistence type="predicted"/>
<dbReference type="InterPro" id="IPR007084">
    <property type="entry name" value="BRICHOS_dom"/>
</dbReference>
<keyword evidence="3" id="KW-0812">Transmembrane</keyword>
<gene>
    <name evidence="6" type="primary">LOC106179402</name>
</gene>
<dbReference type="KEGG" id="lak:106179402"/>
<protein>
    <submittedName>
        <fullName evidence="6">Leukocyte cell-derived chemotaxin 1</fullName>
    </submittedName>
</protein>
<keyword evidence="5" id="KW-1185">Reference proteome</keyword>
<dbReference type="Gene3D" id="3.30.390.150">
    <property type="match status" value="1"/>
</dbReference>
<evidence type="ECO:0000256" key="3">
    <source>
        <dbReference type="SAM" id="Phobius"/>
    </source>
</evidence>
<keyword evidence="3" id="KW-0472">Membrane</keyword>
<dbReference type="RefSeq" id="XP_013418476.1">
    <property type="nucleotide sequence ID" value="XM_013563022.1"/>
</dbReference>
<sequence>MKPDTVLSTKMFNEPQEMARQGESKSSNKKKFAIGAVTLVIVVAMAVGGVLLATHMSQKASNDMLKAYLVTFKDDSSEFQQEIEISASQKLEAVHVAAESGKQETFVLHDYSTGKTALRFAGDTSCYIRSMEKRMTRTNVTGLQQSYQEAQHQTPGKISSVEQSYYQAVDAPVDRSSLSKAVLDFCAGHKLQFLEKTTKENIKATATSKSRSRRDLFDNFSALATRKFSKINARLGSNDDDGKKSGGDVGAASFGGPPPPPPPRDVGAVVPLGNAYGPDDPYLNNGGVGGRKDPYQGGGHADRYDSHQGGGHADPYDSHQGGHVDPYEPHHGGYQQKQVDVPCQKQSACKVNEGCTVRTDRTCEDYGWFFGNRGGVGRGRYLDDARCLRWRYVDVKDCVIVNKCEDLCT</sequence>
<name>A0A1S3K893_LINAN</name>
<dbReference type="PROSITE" id="PS50869">
    <property type="entry name" value="BRICHOS"/>
    <property type="match status" value="1"/>
</dbReference>
<keyword evidence="1" id="KW-1015">Disulfide bond</keyword>
<accession>A0A1S3K893</accession>
<dbReference type="AlphaFoldDB" id="A0A1S3K893"/>
<dbReference type="Pfam" id="PF04089">
    <property type="entry name" value="BRICHOS"/>
    <property type="match status" value="1"/>
</dbReference>
<feature type="compositionally biased region" description="Basic and acidic residues" evidence="2">
    <location>
        <begin position="314"/>
        <end position="331"/>
    </location>
</feature>
<feature type="transmembrane region" description="Helical" evidence="3">
    <location>
        <begin position="32"/>
        <end position="53"/>
    </location>
</feature>